<evidence type="ECO:0000313" key="1">
    <source>
        <dbReference type="EMBL" id="HDQ88811.1"/>
    </source>
</evidence>
<gene>
    <name evidence="1" type="ORF">ENN92_01535</name>
</gene>
<organism evidence="1">
    <name type="scientific">candidate division WWE3 bacterium</name>
    <dbReference type="NCBI Taxonomy" id="2053526"/>
    <lineage>
        <taxon>Bacteria</taxon>
        <taxon>Katanobacteria</taxon>
    </lineage>
</organism>
<dbReference type="AlphaFoldDB" id="A0A7C1HGV1"/>
<comment type="caution">
    <text evidence="1">The sequence shown here is derived from an EMBL/GenBank/DDBJ whole genome shotgun (WGS) entry which is preliminary data.</text>
</comment>
<dbReference type="EMBL" id="DSDM01000091">
    <property type="protein sequence ID" value="HDQ88811.1"/>
    <property type="molecule type" value="Genomic_DNA"/>
</dbReference>
<protein>
    <recommendedName>
        <fullName evidence="2">DUF86 domain-containing protein</fullName>
    </recommendedName>
</protein>
<accession>A0A7C1HGV1</accession>
<sequence>MKLVLKSLLDFVKFLVGGKYLHGKRVSNATSQKIREKWRGEIVVALQTRSPAQLRQALITADKLLDTALGEVSEGENMSSRLKNAKDLFEWDLYDKIWKAHKIRNSLVHDLDYEPTYFVLEEAISDLKLGLIEIGVQI</sequence>
<name>A0A7C1HGV1_UNCKA</name>
<dbReference type="Proteomes" id="UP000886066">
    <property type="component" value="Unassembled WGS sequence"/>
</dbReference>
<evidence type="ECO:0008006" key="2">
    <source>
        <dbReference type="Google" id="ProtNLM"/>
    </source>
</evidence>
<reference evidence="1" key="1">
    <citation type="journal article" date="2020" name="mSystems">
        <title>Genome- and Community-Level Interaction Insights into Carbon Utilization and Element Cycling Functions of Hydrothermarchaeota in Hydrothermal Sediment.</title>
        <authorList>
            <person name="Zhou Z."/>
            <person name="Liu Y."/>
            <person name="Xu W."/>
            <person name="Pan J."/>
            <person name="Luo Z.H."/>
            <person name="Li M."/>
        </authorList>
    </citation>
    <scope>NUCLEOTIDE SEQUENCE [LARGE SCALE GENOMIC DNA]</scope>
    <source>
        <strain evidence="1">SpSt-1219</strain>
    </source>
</reference>
<proteinExistence type="predicted"/>